<feature type="compositionally biased region" description="Gly residues" evidence="1">
    <location>
        <begin position="318"/>
        <end position="327"/>
    </location>
</feature>
<keyword evidence="2" id="KW-0812">Transmembrane</keyword>
<feature type="compositionally biased region" description="Basic and acidic residues" evidence="1">
    <location>
        <begin position="485"/>
        <end position="496"/>
    </location>
</feature>
<dbReference type="Proteomes" id="UP000093501">
    <property type="component" value="Unassembled WGS sequence"/>
</dbReference>
<feature type="compositionally biased region" description="Polar residues" evidence="1">
    <location>
        <begin position="466"/>
        <end position="476"/>
    </location>
</feature>
<sequence>MWEQIGEMFGDLAAAGGQIVVDAWVAICLAVWGAGLWVMRAILQLGDWFLTPNLNPDESSALWSVYGVTLWLGLSLALMLLIVQLVGTVLRRDALSLGGAIFGAVKFLLVCTLWYTYGAALVTAVEGLNTALRIQLLGTADLAEWEPTGLDFTEGVMTATTATVLLLLGLVLWLAALAHLVVMLGRAVSLIVIAATAPIAAAGLMFKPFESWFWKAFRWFHAAAIAPLLMTLMLGLGVQLATGVSLGLEDSAQEAVALALPSVVMIAVAALSPVALFRLLAFVDPGTTSGASFRAGLAGTTGASSAAGHAHTTVTRSSGGGGGSGGVVGAGESATASRAAAAQSSSLTPGAAGGAAASGGAGGSAAGAAGAGGAAAGGASAGGAAATGAVAGVGAVAGPVGVVAAGVILGAKKLVDGFQQVGARATGLVNDTTSGMGAGDPSYPYDPAGDIRRAPHPAQPHPSQVGAATTSTQPQRAAQPPVAVREAEDHNGGTNL</sequence>
<evidence type="ECO:0008006" key="5">
    <source>
        <dbReference type="Google" id="ProtNLM"/>
    </source>
</evidence>
<reference evidence="4" key="1">
    <citation type="submission" date="2016-07" db="EMBL/GenBank/DDBJ databases">
        <authorList>
            <person name="Florea S."/>
            <person name="Webb J.S."/>
            <person name="Jaromczyk J."/>
            <person name="Schardl C.L."/>
        </authorList>
    </citation>
    <scope>NUCLEOTIDE SEQUENCE [LARGE SCALE GENOMIC DNA]</scope>
    <source>
        <strain evidence="4">IPBSL-7</strain>
    </source>
</reference>
<dbReference type="RefSeq" id="WP_068752829.1">
    <property type="nucleotide sequence ID" value="NZ_MBQD01000027.1"/>
</dbReference>
<protein>
    <recommendedName>
        <fullName evidence="5">Conjugal transfer protein TrbL</fullName>
    </recommendedName>
</protein>
<gene>
    <name evidence="3" type="ORF">BCR15_10585</name>
</gene>
<feature type="transmembrane region" description="Helical" evidence="2">
    <location>
        <begin position="256"/>
        <end position="280"/>
    </location>
</feature>
<dbReference type="AlphaFoldDB" id="A0A1C0AGU9"/>
<keyword evidence="2" id="KW-1133">Transmembrane helix</keyword>
<accession>A0A1C0AGU9</accession>
<feature type="region of interest" description="Disordered" evidence="1">
    <location>
        <begin position="432"/>
        <end position="496"/>
    </location>
</feature>
<feature type="region of interest" description="Disordered" evidence="1">
    <location>
        <begin position="301"/>
        <end position="327"/>
    </location>
</feature>
<feature type="transmembrane region" description="Helical" evidence="2">
    <location>
        <begin position="218"/>
        <end position="244"/>
    </location>
</feature>
<feature type="transmembrane region" description="Helical" evidence="2">
    <location>
        <begin position="187"/>
        <end position="206"/>
    </location>
</feature>
<evidence type="ECO:0000313" key="4">
    <source>
        <dbReference type="Proteomes" id="UP000093501"/>
    </source>
</evidence>
<feature type="transmembrane region" description="Helical" evidence="2">
    <location>
        <begin position="21"/>
        <end position="43"/>
    </location>
</feature>
<keyword evidence="2" id="KW-0472">Membrane</keyword>
<comment type="caution">
    <text evidence="3">The sequence shown here is derived from an EMBL/GenBank/DDBJ whole genome shotgun (WGS) entry which is preliminary data.</text>
</comment>
<dbReference type="EMBL" id="MBQD01000027">
    <property type="protein sequence ID" value="OCL30904.1"/>
    <property type="molecule type" value="Genomic_DNA"/>
</dbReference>
<evidence type="ECO:0000256" key="1">
    <source>
        <dbReference type="SAM" id="MobiDB-lite"/>
    </source>
</evidence>
<organism evidence="3 4">
    <name type="scientific">Tessaracoccus lapidicaptus</name>
    <dbReference type="NCBI Taxonomy" id="1427523"/>
    <lineage>
        <taxon>Bacteria</taxon>
        <taxon>Bacillati</taxon>
        <taxon>Actinomycetota</taxon>
        <taxon>Actinomycetes</taxon>
        <taxon>Propionibacteriales</taxon>
        <taxon>Propionibacteriaceae</taxon>
        <taxon>Tessaracoccus</taxon>
    </lineage>
</organism>
<evidence type="ECO:0000256" key="2">
    <source>
        <dbReference type="SAM" id="Phobius"/>
    </source>
</evidence>
<feature type="transmembrane region" description="Helical" evidence="2">
    <location>
        <begin position="63"/>
        <end position="83"/>
    </location>
</feature>
<feature type="transmembrane region" description="Helical" evidence="2">
    <location>
        <begin position="155"/>
        <end position="175"/>
    </location>
</feature>
<evidence type="ECO:0000313" key="3">
    <source>
        <dbReference type="EMBL" id="OCL30904.1"/>
    </source>
</evidence>
<keyword evidence="4" id="KW-1185">Reference proteome</keyword>
<feature type="transmembrane region" description="Helical" evidence="2">
    <location>
        <begin position="95"/>
        <end position="117"/>
    </location>
</feature>
<name>A0A1C0AGU9_9ACTN</name>
<proteinExistence type="predicted"/>
<feature type="compositionally biased region" description="Low complexity" evidence="1">
    <location>
        <begin position="301"/>
        <end position="317"/>
    </location>
</feature>